<name>A0A9W6X313_9STRA</name>
<dbReference type="PROSITE" id="PS51257">
    <property type="entry name" value="PROKAR_LIPOPROTEIN"/>
    <property type="match status" value="1"/>
</dbReference>
<comment type="caution">
    <text evidence="3">The sequence shown here is derived from an EMBL/GenBank/DDBJ whole genome shotgun (WGS) entry which is preliminary data.</text>
</comment>
<feature type="compositionally biased region" description="Polar residues" evidence="1">
    <location>
        <begin position="41"/>
        <end position="55"/>
    </location>
</feature>
<keyword evidence="2" id="KW-0732">Signal</keyword>
<accession>A0A9W6X313</accession>
<reference evidence="3" key="1">
    <citation type="submission" date="2023-04" db="EMBL/GenBank/DDBJ databases">
        <title>Phytophthora lilii NBRC 32176.</title>
        <authorList>
            <person name="Ichikawa N."/>
            <person name="Sato H."/>
            <person name="Tonouchi N."/>
        </authorList>
    </citation>
    <scope>NUCLEOTIDE SEQUENCE</scope>
    <source>
        <strain evidence="3">NBRC 32176</strain>
    </source>
</reference>
<feature type="region of interest" description="Disordered" evidence="1">
    <location>
        <begin position="38"/>
        <end position="160"/>
    </location>
</feature>
<organism evidence="3 4">
    <name type="scientific">Phytophthora lilii</name>
    <dbReference type="NCBI Taxonomy" id="2077276"/>
    <lineage>
        <taxon>Eukaryota</taxon>
        <taxon>Sar</taxon>
        <taxon>Stramenopiles</taxon>
        <taxon>Oomycota</taxon>
        <taxon>Peronosporomycetes</taxon>
        <taxon>Peronosporales</taxon>
        <taxon>Peronosporaceae</taxon>
        <taxon>Phytophthora</taxon>
    </lineage>
</organism>
<evidence type="ECO:0000313" key="3">
    <source>
        <dbReference type="EMBL" id="GMF28201.1"/>
    </source>
</evidence>
<sequence length="160" mass="16580">MRLNTIVLATAVAVLSCSDVLATSSDDVRELLSFTDISEAASGSSAPVSTKAPTKTKSKGVPATESSEDGSEVQSSVTQVQGPHSSSDSDSGPSAKKKTTKTKTTTKEASTSGSSGALPQSTKQRKLRVYGRRSGGAAGIRTCRTPSRRSQPKEENQTES</sequence>
<dbReference type="Proteomes" id="UP001165083">
    <property type="component" value="Unassembled WGS sequence"/>
</dbReference>
<feature type="chain" id="PRO_5040921887" evidence="2">
    <location>
        <begin position="23"/>
        <end position="160"/>
    </location>
</feature>
<gene>
    <name evidence="3" type="ORF">Plil01_001185100</name>
</gene>
<feature type="compositionally biased region" description="Polar residues" evidence="1">
    <location>
        <begin position="72"/>
        <end position="81"/>
    </location>
</feature>
<evidence type="ECO:0000256" key="1">
    <source>
        <dbReference type="SAM" id="MobiDB-lite"/>
    </source>
</evidence>
<proteinExistence type="predicted"/>
<protein>
    <submittedName>
        <fullName evidence="3">Unnamed protein product</fullName>
    </submittedName>
</protein>
<feature type="compositionally biased region" description="Basic and acidic residues" evidence="1">
    <location>
        <begin position="151"/>
        <end position="160"/>
    </location>
</feature>
<keyword evidence="4" id="KW-1185">Reference proteome</keyword>
<feature type="compositionally biased region" description="Low complexity" evidence="1">
    <location>
        <begin position="82"/>
        <end position="94"/>
    </location>
</feature>
<evidence type="ECO:0000313" key="4">
    <source>
        <dbReference type="Proteomes" id="UP001165083"/>
    </source>
</evidence>
<feature type="signal peptide" evidence="2">
    <location>
        <begin position="1"/>
        <end position="22"/>
    </location>
</feature>
<feature type="compositionally biased region" description="Low complexity" evidence="1">
    <location>
        <begin position="107"/>
        <end position="117"/>
    </location>
</feature>
<dbReference type="EMBL" id="BSXW01000699">
    <property type="protein sequence ID" value="GMF28201.1"/>
    <property type="molecule type" value="Genomic_DNA"/>
</dbReference>
<evidence type="ECO:0000256" key="2">
    <source>
        <dbReference type="SAM" id="SignalP"/>
    </source>
</evidence>
<dbReference type="AlphaFoldDB" id="A0A9W6X313"/>